<reference evidence="7 8" key="1">
    <citation type="submission" date="2023-10" db="EMBL/GenBank/DDBJ databases">
        <authorList>
            <person name="Botero Cardona J."/>
        </authorList>
    </citation>
    <scope>NUCLEOTIDE SEQUENCE [LARGE SCALE GENOMIC DNA]</scope>
    <source>
        <strain evidence="7 8">R-53137</strain>
    </source>
</reference>
<feature type="region of interest" description="Disordered" evidence="5">
    <location>
        <begin position="220"/>
        <end position="247"/>
    </location>
</feature>
<keyword evidence="2" id="KW-0645">Protease</keyword>
<organism evidence="7 8">
    <name type="scientific">Fructobacillus tropaeoli</name>
    <dbReference type="NCBI Taxonomy" id="709323"/>
    <lineage>
        <taxon>Bacteria</taxon>
        <taxon>Bacillati</taxon>
        <taxon>Bacillota</taxon>
        <taxon>Bacilli</taxon>
        <taxon>Lactobacillales</taxon>
        <taxon>Lactobacillaceae</taxon>
        <taxon>Fructobacillus</taxon>
    </lineage>
</organism>
<keyword evidence="4" id="KW-0788">Thiol protease</keyword>
<keyword evidence="8" id="KW-1185">Reference proteome</keyword>
<evidence type="ECO:0000256" key="4">
    <source>
        <dbReference type="ARBA" id="ARBA00022807"/>
    </source>
</evidence>
<dbReference type="SUPFAM" id="SSF54001">
    <property type="entry name" value="Cysteine proteinases"/>
    <property type="match status" value="1"/>
</dbReference>
<dbReference type="RefSeq" id="WP_338349198.1">
    <property type="nucleotide sequence ID" value="NZ_CAUZLT010000006.1"/>
</dbReference>
<proteinExistence type="inferred from homology"/>
<dbReference type="Proteomes" id="UP001314262">
    <property type="component" value="Unassembled WGS sequence"/>
</dbReference>
<name>A0ABM9N0R0_9LACO</name>
<dbReference type="Pfam" id="PF05382">
    <property type="entry name" value="Amidase_5"/>
    <property type="match status" value="1"/>
</dbReference>
<dbReference type="PROSITE" id="PS51935">
    <property type="entry name" value="NLPC_P60"/>
    <property type="match status" value="1"/>
</dbReference>
<keyword evidence="3" id="KW-0378">Hydrolase</keyword>
<evidence type="ECO:0000256" key="1">
    <source>
        <dbReference type="ARBA" id="ARBA00007074"/>
    </source>
</evidence>
<comment type="similarity">
    <text evidence="1">Belongs to the peptidase C40 family.</text>
</comment>
<dbReference type="InterPro" id="IPR038765">
    <property type="entry name" value="Papain-like_cys_pep_sf"/>
</dbReference>
<dbReference type="EMBL" id="CAUZLT010000006">
    <property type="protein sequence ID" value="CAK1252811.1"/>
    <property type="molecule type" value="Genomic_DNA"/>
</dbReference>
<feature type="domain" description="NlpC/P60" evidence="6">
    <location>
        <begin position="368"/>
        <end position="522"/>
    </location>
</feature>
<feature type="compositionally biased region" description="Polar residues" evidence="5">
    <location>
        <begin position="346"/>
        <end position="363"/>
    </location>
</feature>
<dbReference type="InterPro" id="IPR000064">
    <property type="entry name" value="NLP_P60_dom"/>
</dbReference>
<evidence type="ECO:0000259" key="6">
    <source>
        <dbReference type="PROSITE" id="PS51935"/>
    </source>
</evidence>
<evidence type="ECO:0000256" key="5">
    <source>
        <dbReference type="SAM" id="MobiDB-lite"/>
    </source>
</evidence>
<evidence type="ECO:0000313" key="7">
    <source>
        <dbReference type="EMBL" id="CAK1252811.1"/>
    </source>
</evidence>
<evidence type="ECO:0000256" key="3">
    <source>
        <dbReference type="ARBA" id="ARBA00022801"/>
    </source>
</evidence>
<sequence length="527" mass="54342">MMHNNQDNHPRHRLMFTAGATTLAATGAVFGATVLNQNQTASADQVQGQAQSQVDQQSQWQANSLDQVKAAIAKQGQGQNIHGYATQWGDTLGVIAQAYGLSTEQAAQQLGLDDQGLLISGYRLGDQAQVIQKLKNAGVLLSAGAVQVSQSQTSQPNLVLMQKGAPTTDSAQVAADSQAISQAISQGSQTGSQAATTAAAQSVAQSQSLSVTSSQATAQSMTANVNRSQASQAPSISGSSAGAQQANTDKTYAMEQNATQVAGSQSVDLYSQTQSLSQAQAAASQAQSSQAATSQATNSEVATSQASSSQEASSEAATSQEPASQAVASQAPASQAVVSEAPASQEVTSQATTSQAPASTSVAVQPTATANKVNTDQVINWFYDHQGKLTYSMTGSRNGADGTADCSGAMTEALYEAGASKPAYLYNTDSLHGYLEQNGYQLISTNTPWDAQRGDIVIWGQQGASGGSAGHVQIIVSNDPNARAISVNYVTGGQTGTAVQEWNYDAAYNYTANANGGSLAYYVYRQI</sequence>
<gene>
    <name evidence="7" type="ORF">R53137_KAKDMLNK_01436</name>
</gene>
<dbReference type="InterPro" id="IPR008044">
    <property type="entry name" value="Phage_lysin"/>
</dbReference>
<feature type="compositionally biased region" description="Low complexity" evidence="5">
    <location>
        <begin position="291"/>
        <end position="345"/>
    </location>
</feature>
<evidence type="ECO:0000256" key="2">
    <source>
        <dbReference type="ARBA" id="ARBA00022670"/>
    </source>
</evidence>
<dbReference type="Gene3D" id="3.90.1720.10">
    <property type="entry name" value="endopeptidase domain like (from Nostoc punctiforme)"/>
    <property type="match status" value="1"/>
</dbReference>
<feature type="compositionally biased region" description="Low complexity" evidence="5">
    <location>
        <begin position="228"/>
        <end position="246"/>
    </location>
</feature>
<comment type="caution">
    <text evidence="7">The sequence shown here is derived from an EMBL/GenBank/DDBJ whole genome shotgun (WGS) entry which is preliminary data.</text>
</comment>
<protein>
    <submittedName>
        <fullName evidence="7">NlpC_P60 family (NlpC)</fullName>
    </submittedName>
</protein>
<feature type="region of interest" description="Disordered" evidence="5">
    <location>
        <begin position="291"/>
        <end position="363"/>
    </location>
</feature>
<evidence type="ECO:0000313" key="8">
    <source>
        <dbReference type="Proteomes" id="UP001314262"/>
    </source>
</evidence>
<accession>A0ABM9N0R0</accession>